<dbReference type="EMBL" id="UINC01088604">
    <property type="protein sequence ID" value="SVC38981.1"/>
    <property type="molecule type" value="Genomic_DNA"/>
</dbReference>
<feature type="domain" description="Glycosyl transferase family 1" evidence="1">
    <location>
        <begin position="51"/>
        <end position="214"/>
    </location>
</feature>
<dbReference type="CDD" id="cd03801">
    <property type="entry name" value="GT4_PimA-like"/>
    <property type="match status" value="1"/>
</dbReference>
<evidence type="ECO:0000259" key="1">
    <source>
        <dbReference type="Pfam" id="PF00534"/>
    </source>
</evidence>
<sequence>MKASAKSADAVVVSSKLEYEDAVEFGIQKTKLHVIPMGVDVDEYVNSPINPNGDAINILFVGRIARVRRIEILLQAVAKLSIPFHVTLVGGEEKTSSLSKSGYLDELKKLCKDLNINDRVTFVGPVAQNELFNWYSKGDIFVYPSLYENFGQPILEAAAAGLPIVSTPVGVAQEIITDNETGFLFNGDDQELANRITQLTDQNLRKKIGGAVRERVRSLYGWEGIIKQYLDLYRSL</sequence>
<reference evidence="2" key="1">
    <citation type="submission" date="2018-05" db="EMBL/GenBank/DDBJ databases">
        <authorList>
            <person name="Lanie J.A."/>
            <person name="Ng W.-L."/>
            <person name="Kazmierczak K.M."/>
            <person name="Andrzejewski T.M."/>
            <person name="Davidsen T.M."/>
            <person name="Wayne K.J."/>
            <person name="Tettelin H."/>
            <person name="Glass J.I."/>
            <person name="Rusch D."/>
            <person name="Podicherti R."/>
            <person name="Tsui H.-C.T."/>
            <person name="Winkler M.E."/>
        </authorList>
    </citation>
    <scope>NUCLEOTIDE SEQUENCE</scope>
</reference>
<proteinExistence type="predicted"/>
<dbReference type="Gene3D" id="3.40.50.2000">
    <property type="entry name" value="Glycogen Phosphorylase B"/>
    <property type="match status" value="2"/>
</dbReference>
<organism evidence="2">
    <name type="scientific">marine metagenome</name>
    <dbReference type="NCBI Taxonomy" id="408172"/>
    <lineage>
        <taxon>unclassified sequences</taxon>
        <taxon>metagenomes</taxon>
        <taxon>ecological metagenomes</taxon>
    </lineage>
</organism>
<dbReference type="AlphaFoldDB" id="A0A382LVP0"/>
<dbReference type="PANTHER" id="PTHR12526">
    <property type="entry name" value="GLYCOSYLTRANSFERASE"/>
    <property type="match status" value="1"/>
</dbReference>
<protein>
    <recommendedName>
        <fullName evidence="1">Glycosyl transferase family 1 domain-containing protein</fullName>
    </recommendedName>
</protein>
<dbReference type="Pfam" id="PF00534">
    <property type="entry name" value="Glycos_transf_1"/>
    <property type="match status" value="1"/>
</dbReference>
<evidence type="ECO:0000313" key="2">
    <source>
        <dbReference type="EMBL" id="SVC38981.1"/>
    </source>
</evidence>
<name>A0A382LVP0_9ZZZZ</name>
<dbReference type="InterPro" id="IPR001296">
    <property type="entry name" value="Glyco_trans_1"/>
</dbReference>
<dbReference type="SUPFAM" id="SSF53756">
    <property type="entry name" value="UDP-Glycosyltransferase/glycogen phosphorylase"/>
    <property type="match status" value="1"/>
</dbReference>
<accession>A0A382LVP0</accession>
<dbReference type="GO" id="GO:0016757">
    <property type="term" value="F:glycosyltransferase activity"/>
    <property type="evidence" value="ECO:0007669"/>
    <property type="project" value="InterPro"/>
</dbReference>
<gene>
    <name evidence="2" type="ORF">METZ01_LOCUS291835</name>
</gene>